<accession>A0A0C2N247</accession>
<comment type="caution">
    <text evidence="1">The sequence shown here is derived from an EMBL/GenBank/DDBJ whole genome shotgun (WGS) entry which is preliminary data.</text>
</comment>
<dbReference type="Proteomes" id="UP000031668">
    <property type="component" value="Unassembled WGS sequence"/>
</dbReference>
<evidence type="ECO:0000313" key="2">
    <source>
        <dbReference type="Proteomes" id="UP000031668"/>
    </source>
</evidence>
<name>A0A0C2N247_THEKT</name>
<evidence type="ECO:0000313" key="1">
    <source>
        <dbReference type="EMBL" id="KII73666.1"/>
    </source>
</evidence>
<reference evidence="1 2" key="1">
    <citation type="journal article" date="2014" name="Genome Biol. Evol.">
        <title>The genome of the myxosporean Thelohanellus kitauei shows adaptations to nutrient acquisition within its fish host.</title>
        <authorList>
            <person name="Yang Y."/>
            <person name="Xiong J."/>
            <person name="Zhou Z."/>
            <person name="Huo F."/>
            <person name="Miao W."/>
            <person name="Ran C."/>
            <person name="Liu Y."/>
            <person name="Zhang J."/>
            <person name="Feng J."/>
            <person name="Wang M."/>
            <person name="Wang M."/>
            <person name="Wang L."/>
            <person name="Yao B."/>
        </authorList>
    </citation>
    <scope>NUCLEOTIDE SEQUENCE [LARGE SCALE GENOMIC DNA]</scope>
    <source>
        <strain evidence="1">Wuqing</strain>
    </source>
</reference>
<keyword evidence="2" id="KW-1185">Reference proteome</keyword>
<protein>
    <submittedName>
        <fullName evidence="1">Uncharacterized protein</fullName>
    </submittedName>
</protein>
<dbReference type="AlphaFoldDB" id="A0A0C2N247"/>
<sequence>MANLTRARQFQNHTKKTSNPKEDSYYVFYGCINKKLLGFPSWDMSQIKYCCTEQNIIGAFGAVSKSLDDCIDFVRNNLKCFGMMDLNQLVINITSEDLSRILFHNHQANANLTRARQFQNHTKKTSNPKEDSYYVFYGCINKKLLGFPSWDMSQIKYCCTEQNIIGAFGAVSKSLDDCIDFVRNNLKCFGMMDLNQLVINITSEDLSRILFHNHQANVNITYEPVKTLQPLTPDEDTIKNLGI</sequence>
<organism evidence="1 2">
    <name type="scientific">Thelohanellus kitauei</name>
    <name type="common">Myxosporean</name>
    <dbReference type="NCBI Taxonomy" id="669202"/>
    <lineage>
        <taxon>Eukaryota</taxon>
        <taxon>Metazoa</taxon>
        <taxon>Cnidaria</taxon>
        <taxon>Myxozoa</taxon>
        <taxon>Myxosporea</taxon>
        <taxon>Bivalvulida</taxon>
        <taxon>Platysporina</taxon>
        <taxon>Myxobolidae</taxon>
        <taxon>Thelohanellus</taxon>
    </lineage>
</organism>
<dbReference type="EMBL" id="JWZT01000726">
    <property type="protein sequence ID" value="KII73666.1"/>
    <property type="molecule type" value="Genomic_DNA"/>
</dbReference>
<gene>
    <name evidence="1" type="ORF">RF11_12217</name>
</gene>
<proteinExistence type="predicted"/>